<dbReference type="GO" id="GO:0005783">
    <property type="term" value="C:endoplasmic reticulum"/>
    <property type="evidence" value="ECO:0007669"/>
    <property type="project" value="TreeGrafter"/>
</dbReference>
<name>A0AAD5SX69_9FUNG</name>
<organism evidence="7 8">
    <name type="scientific">Physocladia obscura</name>
    <dbReference type="NCBI Taxonomy" id="109957"/>
    <lineage>
        <taxon>Eukaryota</taxon>
        <taxon>Fungi</taxon>
        <taxon>Fungi incertae sedis</taxon>
        <taxon>Chytridiomycota</taxon>
        <taxon>Chytridiomycota incertae sedis</taxon>
        <taxon>Chytridiomycetes</taxon>
        <taxon>Chytridiales</taxon>
        <taxon>Chytriomycetaceae</taxon>
        <taxon>Physocladia</taxon>
    </lineage>
</organism>
<evidence type="ECO:0000256" key="1">
    <source>
        <dbReference type="ARBA" id="ARBA00004141"/>
    </source>
</evidence>
<keyword evidence="3 6" id="KW-1133">Transmembrane helix</keyword>
<dbReference type="GO" id="GO:0016020">
    <property type="term" value="C:membrane"/>
    <property type="evidence" value="ECO:0007669"/>
    <property type="project" value="UniProtKB-SubCell"/>
</dbReference>
<keyword evidence="4 6" id="KW-0472">Membrane</keyword>
<accession>A0AAD5SX69</accession>
<comment type="caution">
    <text evidence="7">The sequence shown here is derived from an EMBL/GenBank/DDBJ whole genome shotgun (WGS) entry which is preliminary data.</text>
</comment>
<dbReference type="Proteomes" id="UP001211907">
    <property type="component" value="Unassembled WGS sequence"/>
</dbReference>
<dbReference type="InterPro" id="IPR019325">
    <property type="entry name" value="NEDD4/Bsd2"/>
</dbReference>
<dbReference type="GO" id="GO:0007034">
    <property type="term" value="P:vacuolar transport"/>
    <property type="evidence" value="ECO:0007669"/>
    <property type="project" value="InterPro"/>
</dbReference>
<evidence type="ECO:0000256" key="3">
    <source>
        <dbReference type="ARBA" id="ARBA00022989"/>
    </source>
</evidence>
<dbReference type="GO" id="GO:0005794">
    <property type="term" value="C:Golgi apparatus"/>
    <property type="evidence" value="ECO:0007669"/>
    <property type="project" value="TreeGrafter"/>
</dbReference>
<protein>
    <submittedName>
        <fullName evidence="7">Uncharacterized protein</fullName>
    </submittedName>
</protein>
<evidence type="ECO:0000313" key="7">
    <source>
        <dbReference type="EMBL" id="KAJ3110186.1"/>
    </source>
</evidence>
<evidence type="ECO:0000256" key="4">
    <source>
        <dbReference type="ARBA" id="ARBA00023136"/>
    </source>
</evidence>
<keyword evidence="8" id="KW-1185">Reference proteome</keyword>
<evidence type="ECO:0000313" key="8">
    <source>
        <dbReference type="Proteomes" id="UP001211907"/>
    </source>
</evidence>
<evidence type="ECO:0000256" key="2">
    <source>
        <dbReference type="ARBA" id="ARBA00022692"/>
    </source>
</evidence>
<feature type="region of interest" description="Disordered" evidence="5">
    <location>
        <begin position="47"/>
        <end position="77"/>
    </location>
</feature>
<dbReference type="GO" id="GO:0030001">
    <property type="term" value="P:metal ion transport"/>
    <property type="evidence" value="ECO:0007669"/>
    <property type="project" value="InterPro"/>
</dbReference>
<dbReference type="PANTHER" id="PTHR13396">
    <property type="entry name" value="NEDD4 FAMILY INTERACTING PROTEIN 1/2"/>
    <property type="match status" value="1"/>
</dbReference>
<sequence>MGNPFVDKDNNDSERRHTSDETGGGAGVEDDTVPAYFEYARRYAAVPEEPAEEAASAASSSVATPGPSGVPSAAAQTGGEAAKARGLGTDAVFANLRLGAVGAVGVVAAADAGDSADNTLDPAPPAYRNVFDDSVTLPESSDRGPLPVYDNTVALNQAVLSDDGDVLVDGLPVGNLFSFFANLVVSVSFDFFGYLMTTMLATSHAARCGSRSGLGITFIRYGILVLEKDQEVEENTYRYDPDNYEKVVEMGNNNDFIAYVMIIFGFFLMMRANADYVKAQRIRSVMLLANAAESSA</sequence>
<dbReference type="Pfam" id="PF10176">
    <property type="entry name" value="NEDD4_Bsd2"/>
    <property type="match status" value="1"/>
</dbReference>
<feature type="region of interest" description="Disordered" evidence="5">
    <location>
        <begin position="1"/>
        <end position="32"/>
    </location>
</feature>
<dbReference type="GO" id="GO:0031398">
    <property type="term" value="P:positive regulation of protein ubiquitination"/>
    <property type="evidence" value="ECO:0007669"/>
    <property type="project" value="TreeGrafter"/>
</dbReference>
<evidence type="ECO:0000256" key="5">
    <source>
        <dbReference type="SAM" id="MobiDB-lite"/>
    </source>
</evidence>
<reference evidence="7" key="1">
    <citation type="submission" date="2020-05" db="EMBL/GenBank/DDBJ databases">
        <title>Phylogenomic resolution of chytrid fungi.</title>
        <authorList>
            <person name="Stajich J.E."/>
            <person name="Amses K."/>
            <person name="Simmons R."/>
            <person name="Seto K."/>
            <person name="Myers J."/>
            <person name="Bonds A."/>
            <person name="Quandt C.A."/>
            <person name="Barry K."/>
            <person name="Liu P."/>
            <person name="Grigoriev I."/>
            <person name="Longcore J.E."/>
            <person name="James T.Y."/>
        </authorList>
    </citation>
    <scope>NUCLEOTIDE SEQUENCE</scope>
    <source>
        <strain evidence="7">JEL0513</strain>
    </source>
</reference>
<gene>
    <name evidence="7" type="ORF">HK100_003128</name>
</gene>
<dbReference type="GO" id="GO:0006511">
    <property type="term" value="P:ubiquitin-dependent protein catabolic process"/>
    <property type="evidence" value="ECO:0007669"/>
    <property type="project" value="TreeGrafter"/>
</dbReference>
<dbReference type="GO" id="GO:0048471">
    <property type="term" value="C:perinuclear region of cytoplasm"/>
    <property type="evidence" value="ECO:0007669"/>
    <property type="project" value="TreeGrafter"/>
</dbReference>
<evidence type="ECO:0000256" key="6">
    <source>
        <dbReference type="SAM" id="Phobius"/>
    </source>
</evidence>
<proteinExistence type="predicted"/>
<keyword evidence="2 6" id="KW-0812">Transmembrane</keyword>
<dbReference type="AlphaFoldDB" id="A0AAD5SX69"/>
<feature type="compositionally biased region" description="Basic and acidic residues" evidence="5">
    <location>
        <begin position="1"/>
        <end position="20"/>
    </location>
</feature>
<dbReference type="EMBL" id="JADGJH010001761">
    <property type="protein sequence ID" value="KAJ3110186.1"/>
    <property type="molecule type" value="Genomic_DNA"/>
</dbReference>
<feature type="transmembrane region" description="Helical" evidence="6">
    <location>
        <begin position="256"/>
        <end position="274"/>
    </location>
</feature>
<comment type="subcellular location">
    <subcellularLocation>
        <location evidence="1">Membrane</location>
        <topology evidence="1">Multi-pass membrane protein</topology>
    </subcellularLocation>
</comment>
<dbReference type="PANTHER" id="PTHR13396:SF5">
    <property type="entry name" value="NEDD4 FAMILY INTERACTING PROTEIN"/>
    <property type="match status" value="1"/>
</dbReference>